<evidence type="ECO:0000256" key="7">
    <source>
        <dbReference type="ARBA" id="ARBA00029998"/>
    </source>
</evidence>
<evidence type="ECO:0000256" key="6">
    <source>
        <dbReference type="ARBA" id="ARBA00029588"/>
    </source>
</evidence>
<dbReference type="KEGG" id="dpx:DAPPUDRAFT_310318"/>
<evidence type="ECO:0000256" key="2">
    <source>
        <dbReference type="ARBA" id="ARBA00022737"/>
    </source>
</evidence>
<keyword evidence="2" id="KW-0677">Repeat</keyword>
<dbReference type="eggNOG" id="KOG0473">
    <property type="taxonomic scope" value="Eukaryota"/>
</dbReference>
<evidence type="ECO:0000256" key="3">
    <source>
        <dbReference type="ARBA" id="ARBA00023786"/>
    </source>
</evidence>
<protein>
    <recommendedName>
        <fullName evidence="4">Leucine-rich repeat protein soc-2 homolog</fullName>
    </recommendedName>
    <alternativeName>
        <fullName evidence="8">Protein soc-2 homolog</fullName>
    </alternativeName>
    <alternativeName>
        <fullName evidence="6 7">protein Sur-8 homolog</fullName>
    </alternativeName>
</protein>
<dbReference type="Proteomes" id="UP000000305">
    <property type="component" value="Unassembled WGS sequence"/>
</dbReference>
<feature type="compositionally biased region" description="Basic and acidic residues" evidence="9">
    <location>
        <begin position="174"/>
        <end position="201"/>
    </location>
</feature>
<dbReference type="PROSITE" id="PS51450">
    <property type="entry name" value="LRR"/>
    <property type="match status" value="2"/>
</dbReference>
<gene>
    <name evidence="11" type="ORF">DAPPUDRAFT_310318</name>
</gene>
<keyword evidence="1" id="KW-0433">Leucine-rich repeat</keyword>
<dbReference type="EMBL" id="GL732524">
    <property type="protein sequence ID" value="EFX89691.1"/>
    <property type="molecule type" value="Genomic_DNA"/>
</dbReference>
<dbReference type="STRING" id="6669.E9FT87"/>
<feature type="compositionally biased region" description="Basic and acidic residues" evidence="9">
    <location>
        <begin position="220"/>
        <end position="235"/>
    </location>
</feature>
<evidence type="ECO:0000256" key="1">
    <source>
        <dbReference type="ARBA" id="ARBA00022614"/>
    </source>
</evidence>
<accession>E9FT87</accession>
<evidence type="ECO:0000313" key="12">
    <source>
        <dbReference type="Proteomes" id="UP000000305"/>
    </source>
</evidence>
<feature type="transmembrane region" description="Helical" evidence="10">
    <location>
        <begin position="248"/>
        <end position="273"/>
    </location>
</feature>
<name>E9FT87_DAPPU</name>
<dbReference type="OrthoDB" id="1394818at2759"/>
<feature type="region of interest" description="Disordered" evidence="9">
    <location>
        <begin position="171"/>
        <end position="242"/>
    </location>
</feature>
<reference evidence="11 12" key="1">
    <citation type="journal article" date="2011" name="Science">
        <title>The ecoresponsive genome of Daphnia pulex.</title>
        <authorList>
            <person name="Colbourne J.K."/>
            <person name="Pfrender M.E."/>
            <person name="Gilbert D."/>
            <person name="Thomas W.K."/>
            <person name="Tucker A."/>
            <person name="Oakley T.H."/>
            <person name="Tokishita S."/>
            <person name="Aerts A."/>
            <person name="Arnold G.J."/>
            <person name="Basu M.K."/>
            <person name="Bauer D.J."/>
            <person name="Caceres C.E."/>
            <person name="Carmel L."/>
            <person name="Casola C."/>
            <person name="Choi J.H."/>
            <person name="Detter J.C."/>
            <person name="Dong Q."/>
            <person name="Dusheyko S."/>
            <person name="Eads B.D."/>
            <person name="Frohlich T."/>
            <person name="Geiler-Samerotte K.A."/>
            <person name="Gerlach D."/>
            <person name="Hatcher P."/>
            <person name="Jogdeo S."/>
            <person name="Krijgsveld J."/>
            <person name="Kriventseva E.V."/>
            <person name="Kultz D."/>
            <person name="Laforsch C."/>
            <person name="Lindquist E."/>
            <person name="Lopez J."/>
            <person name="Manak J.R."/>
            <person name="Muller J."/>
            <person name="Pangilinan J."/>
            <person name="Patwardhan R.P."/>
            <person name="Pitluck S."/>
            <person name="Pritham E.J."/>
            <person name="Rechtsteiner A."/>
            <person name="Rho M."/>
            <person name="Rogozin I.B."/>
            <person name="Sakarya O."/>
            <person name="Salamov A."/>
            <person name="Schaack S."/>
            <person name="Shapiro H."/>
            <person name="Shiga Y."/>
            <person name="Skalitzky C."/>
            <person name="Smith Z."/>
            <person name="Souvorov A."/>
            <person name="Sung W."/>
            <person name="Tang Z."/>
            <person name="Tsuchiya D."/>
            <person name="Tu H."/>
            <person name="Vos H."/>
            <person name="Wang M."/>
            <person name="Wolf Y.I."/>
            <person name="Yamagata H."/>
            <person name="Yamada T."/>
            <person name="Ye Y."/>
            <person name="Shaw J.R."/>
            <person name="Andrews J."/>
            <person name="Crease T.J."/>
            <person name="Tang H."/>
            <person name="Lucas S.M."/>
            <person name="Robertson H.M."/>
            <person name="Bork P."/>
            <person name="Koonin E.V."/>
            <person name="Zdobnov E.M."/>
            <person name="Grigoriev I.V."/>
            <person name="Lynch M."/>
            <person name="Boore J.L."/>
        </authorList>
    </citation>
    <scope>NUCLEOTIDE SEQUENCE [LARGE SCALE GENOMIC DNA]</scope>
</reference>
<organism evidence="11 12">
    <name type="scientific">Daphnia pulex</name>
    <name type="common">Water flea</name>
    <dbReference type="NCBI Taxonomy" id="6669"/>
    <lineage>
        <taxon>Eukaryota</taxon>
        <taxon>Metazoa</taxon>
        <taxon>Ecdysozoa</taxon>
        <taxon>Arthropoda</taxon>
        <taxon>Crustacea</taxon>
        <taxon>Branchiopoda</taxon>
        <taxon>Diplostraca</taxon>
        <taxon>Cladocera</taxon>
        <taxon>Anomopoda</taxon>
        <taxon>Daphniidae</taxon>
        <taxon>Daphnia</taxon>
    </lineage>
</organism>
<evidence type="ECO:0000256" key="4">
    <source>
        <dbReference type="ARBA" id="ARBA00023904"/>
    </source>
</evidence>
<dbReference type="HOGENOM" id="CLU_617108_0_0_1"/>
<dbReference type="SMART" id="SM00369">
    <property type="entry name" value="LRR_TYP"/>
    <property type="match status" value="3"/>
</dbReference>
<evidence type="ECO:0000256" key="5">
    <source>
        <dbReference type="ARBA" id="ARBA00025612"/>
    </source>
</evidence>
<comment type="function">
    <text evidence="5">Acts as a Ras effector and participates in MAPK pathway activation. Probably acts as a regulatory subunit of protein phosphatase that specifically dephosphorylates Raf kinase and stimulate Raf activity at specialized signaling complexes upon Ras activation.</text>
</comment>
<dbReference type="Gene3D" id="3.80.10.10">
    <property type="entry name" value="Ribonuclease Inhibitor"/>
    <property type="match status" value="1"/>
</dbReference>
<dbReference type="SUPFAM" id="SSF52075">
    <property type="entry name" value="Outer arm dynein light chain 1"/>
    <property type="match status" value="1"/>
</dbReference>
<dbReference type="Pfam" id="PF13855">
    <property type="entry name" value="LRR_8"/>
    <property type="match status" value="1"/>
</dbReference>
<dbReference type="PANTHER" id="PTHR45752:SF4">
    <property type="entry name" value="LEUCINE-RICH REPEAT-CONTAINING PROTEIN 59"/>
    <property type="match status" value="1"/>
</dbReference>
<dbReference type="InterPro" id="IPR032675">
    <property type="entry name" value="LRR_dom_sf"/>
</dbReference>
<feature type="compositionally biased region" description="Low complexity" evidence="9">
    <location>
        <begin position="204"/>
        <end position="217"/>
    </location>
</feature>
<evidence type="ECO:0000256" key="9">
    <source>
        <dbReference type="SAM" id="MobiDB-lite"/>
    </source>
</evidence>
<dbReference type="GO" id="GO:0035556">
    <property type="term" value="P:intracellular signal transduction"/>
    <property type="evidence" value="ECO:0000318"/>
    <property type="project" value="GO_Central"/>
</dbReference>
<dbReference type="InterPro" id="IPR050715">
    <property type="entry name" value="LRR-SigEffector_domain"/>
</dbReference>
<proteinExistence type="inferred from homology"/>
<keyword evidence="12" id="KW-1185">Reference proteome</keyword>
<keyword evidence="10" id="KW-1133">Transmembrane helix</keyword>
<dbReference type="InterPro" id="IPR001611">
    <property type="entry name" value="Leu-rich_rpt"/>
</dbReference>
<sequence length="409" mass="46469">MQHNKKKSVSVKDKLDGNEIDLSLLELTEAPVKELAAVTRGTVLDLSNNKLVTLSIAFPTLTHLIKLDLSKNQLKELPVNFGDLKHLRHLDLYSNELQRLPVSFHQLKELKWLDLKNNPLVSTLAEAAGDCLDQKGCQEAAKKVVKLMTVVHAELEKKRLKELEEIKSQQMAQKQEEDRAKERERQEKKAEKDKRKTEAVTKHQAAVSQAAAKKSAVNHAKSEGAKNEKKNERQQPKKMKPKVAGPSFCAKFFMLLLRLFILVGVAMAVVFALNWEGPLTLDNAGKVAERSMDKTTAYGLEVYDWASPHLLTIREQWKQLSRFVAKNGRDIVNIAWDRTVKIAQIAQQQFWVTWPIVQQRMGEVMSLTGDTAVHYWRIVCREAPIYYKELVDKVTQLFHGTQTHAGNPS</sequence>
<dbReference type="InterPro" id="IPR003591">
    <property type="entry name" value="Leu-rich_rpt_typical-subtyp"/>
</dbReference>
<keyword evidence="10" id="KW-0472">Membrane</keyword>
<dbReference type="AlphaFoldDB" id="E9FT87"/>
<dbReference type="PANTHER" id="PTHR45752">
    <property type="entry name" value="LEUCINE-RICH REPEAT-CONTAINING"/>
    <property type="match status" value="1"/>
</dbReference>
<evidence type="ECO:0000256" key="8">
    <source>
        <dbReference type="ARBA" id="ARBA00032455"/>
    </source>
</evidence>
<dbReference type="InParanoid" id="E9FT87"/>
<evidence type="ECO:0000256" key="10">
    <source>
        <dbReference type="SAM" id="Phobius"/>
    </source>
</evidence>
<comment type="similarity">
    <text evidence="3">Belongs to the SHOC2 family.</text>
</comment>
<keyword evidence="10" id="KW-0812">Transmembrane</keyword>
<evidence type="ECO:0000313" key="11">
    <source>
        <dbReference type="EMBL" id="EFX89691.1"/>
    </source>
</evidence>